<protein>
    <submittedName>
        <fullName evidence="1">Uncharacterized protein</fullName>
    </submittedName>
</protein>
<comment type="caution">
    <text evidence="1">The sequence shown here is derived from an EMBL/GenBank/DDBJ whole genome shotgun (WGS) entry which is preliminary data.</text>
</comment>
<reference evidence="1 2" key="1">
    <citation type="submission" date="2019-12" db="EMBL/GenBank/DDBJ databases">
        <title>Novel species isolated from a subtropical stream in China.</title>
        <authorList>
            <person name="Lu H."/>
        </authorList>
    </citation>
    <scope>NUCLEOTIDE SEQUENCE [LARGE SCALE GENOMIC DNA]</scope>
    <source>
        <strain evidence="1 2">FT135W</strain>
    </source>
</reference>
<dbReference type="EMBL" id="WWCN01000018">
    <property type="protein sequence ID" value="MYM25746.1"/>
    <property type="molecule type" value="Genomic_DNA"/>
</dbReference>
<accession>A0A6L8KEC3</accession>
<name>A0A6L8KEC3_9BURK</name>
<dbReference type="RefSeq" id="WP_161009189.1">
    <property type="nucleotide sequence ID" value="NZ_WWCN01000018.1"/>
</dbReference>
<proteinExistence type="predicted"/>
<evidence type="ECO:0000313" key="2">
    <source>
        <dbReference type="Proteomes" id="UP000479335"/>
    </source>
</evidence>
<evidence type="ECO:0000313" key="1">
    <source>
        <dbReference type="EMBL" id="MYM25746.1"/>
    </source>
</evidence>
<gene>
    <name evidence="1" type="ORF">GTP46_24260</name>
</gene>
<organism evidence="1 2">
    <name type="scientific">Duganella flavida</name>
    <dbReference type="NCBI Taxonomy" id="2692175"/>
    <lineage>
        <taxon>Bacteria</taxon>
        <taxon>Pseudomonadati</taxon>
        <taxon>Pseudomonadota</taxon>
        <taxon>Betaproteobacteria</taxon>
        <taxon>Burkholderiales</taxon>
        <taxon>Oxalobacteraceae</taxon>
        <taxon>Telluria group</taxon>
        <taxon>Duganella</taxon>
    </lineage>
</organism>
<sequence>MGANEPRQSLSEIARAEAFKHDQMLLRAVHNCQRVLYQGKYNHIHVLRTGPAGGAIETEVYLTGRPEPVPASEVTLAPDVS</sequence>
<dbReference type="Proteomes" id="UP000479335">
    <property type="component" value="Unassembled WGS sequence"/>
</dbReference>
<keyword evidence="2" id="KW-1185">Reference proteome</keyword>
<dbReference type="AlphaFoldDB" id="A0A6L8KEC3"/>